<dbReference type="Proteomes" id="UP001597116">
    <property type="component" value="Unassembled WGS sequence"/>
</dbReference>
<evidence type="ECO:0000313" key="1">
    <source>
        <dbReference type="EMBL" id="MFD1139777.1"/>
    </source>
</evidence>
<accession>A0ABW3Q466</accession>
<gene>
    <name evidence="1" type="ORF">ACFQ4C_01590</name>
</gene>
<protein>
    <submittedName>
        <fullName evidence="1">Uncharacterized protein</fullName>
    </submittedName>
</protein>
<comment type="caution">
    <text evidence="1">The sequence shown here is derived from an EMBL/GenBank/DDBJ whole genome shotgun (WGS) entry which is preliminary data.</text>
</comment>
<reference evidence="2" key="1">
    <citation type="journal article" date="2019" name="Int. J. Syst. Evol. Microbiol.">
        <title>The Global Catalogue of Microorganisms (GCM) 10K type strain sequencing project: providing services to taxonomists for standard genome sequencing and annotation.</title>
        <authorList>
            <consortium name="The Broad Institute Genomics Platform"/>
            <consortium name="The Broad Institute Genome Sequencing Center for Infectious Disease"/>
            <person name="Wu L."/>
            <person name="Ma J."/>
        </authorList>
    </citation>
    <scope>NUCLEOTIDE SEQUENCE [LARGE SCALE GENOMIC DNA]</scope>
    <source>
        <strain evidence="2">CCUG 55608</strain>
    </source>
</reference>
<keyword evidence="2" id="KW-1185">Reference proteome</keyword>
<name>A0ABW3Q466_9BACT</name>
<dbReference type="EMBL" id="JBHTLP010000001">
    <property type="protein sequence ID" value="MFD1139777.1"/>
    <property type="molecule type" value="Genomic_DNA"/>
</dbReference>
<dbReference type="RefSeq" id="WP_265990454.1">
    <property type="nucleotide sequence ID" value="NZ_CP110973.1"/>
</dbReference>
<organism evidence="1 2">
    <name type="scientific">Larkinella insperata</name>
    <dbReference type="NCBI Taxonomy" id="332158"/>
    <lineage>
        <taxon>Bacteria</taxon>
        <taxon>Pseudomonadati</taxon>
        <taxon>Bacteroidota</taxon>
        <taxon>Cytophagia</taxon>
        <taxon>Cytophagales</taxon>
        <taxon>Spirosomataceae</taxon>
        <taxon>Larkinella</taxon>
    </lineage>
</organism>
<evidence type="ECO:0000313" key="2">
    <source>
        <dbReference type="Proteomes" id="UP001597116"/>
    </source>
</evidence>
<sequence>MFSEDNLKRSQKLFSEAFQTLTDSRMRQDNGQGRFSNSAQLQSLIALVNEHKKAVLRAELAYCSELYDRLKALQLTMGRAHYAIQDDYVNRIGSSNFNRFSSEPYQASEIQYRNRTEKLKQLYGGIRSWQDRSRKCLEDLNEDRISTNPHL</sequence>
<proteinExistence type="predicted"/>